<comment type="cofactor">
    <cofactor evidence="2">
        <name>Mn(2+)</name>
        <dbReference type="ChEBI" id="CHEBI:29035"/>
    </cofactor>
</comment>
<keyword evidence="9" id="KW-0479">Metal-binding</keyword>
<evidence type="ECO:0000256" key="9">
    <source>
        <dbReference type="ARBA" id="ARBA00022723"/>
    </source>
</evidence>
<dbReference type="GO" id="GO:0006066">
    <property type="term" value="P:alcohol metabolic process"/>
    <property type="evidence" value="ECO:0007669"/>
    <property type="project" value="UniProtKB-ARBA"/>
</dbReference>
<keyword evidence="10 13" id="KW-0256">Endoplasmic reticulum</keyword>
<protein>
    <recommendedName>
        <fullName evidence="13">Dolichol-phosphate mannosyltransferase subunit 1</fullName>
        <ecNumber evidence="13">2.4.1.83</ecNumber>
    </recommendedName>
</protein>
<comment type="function">
    <text evidence="13">Transfers mannose from GDP-mannose to dolichol monophosphate to form dolichol phosphate mannose (Dol-P-Man) which is the mannosyl donor in pathways leading to N-glycosylation, glycosyl phosphatidylinositol membrane anchoring, and O-mannosylation of proteins.</text>
</comment>
<evidence type="ECO:0000256" key="13">
    <source>
        <dbReference type="RuleBase" id="RU365083"/>
    </source>
</evidence>
<evidence type="ECO:0000256" key="8">
    <source>
        <dbReference type="ARBA" id="ARBA00022679"/>
    </source>
</evidence>
<keyword evidence="7 13" id="KW-0328">Glycosyltransferase</keyword>
<comment type="cofactor">
    <cofactor evidence="1">
        <name>Ca(2+)</name>
        <dbReference type="ChEBI" id="CHEBI:29108"/>
    </cofactor>
</comment>
<dbReference type="GO" id="GO:0035269">
    <property type="term" value="P:protein O-linked glycosylation via mannose"/>
    <property type="evidence" value="ECO:0007669"/>
    <property type="project" value="TreeGrafter"/>
</dbReference>
<proteinExistence type="inferred from homology"/>
<dbReference type="EMBL" id="CAJJDM010000060">
    <property type="protein sequence ID" value="CAD8078271.1"/>
    <property type="molecule type" value="Genomic_DNA"/>
</dbReference>
<dbReference type="OMA" id="KCFRREV"/>
<keyword evidence="12" id="KW-0464">Manganese</keyword>
<evidence type="ECO:0000256" key="5">
    <source>
        <dbReference type="ARBA" id="ARBA00004922"/>
    </source>
</evidence>
<keyword evidence="16" id="KW-1185">Reference proteome</keyword>
<evidence type="ECO:0000256" key="10">
    <source>
        <dbReference type="ARBA" id="ARBA00022824"/>
    </source>
</evidence>
<dbReference type="AlphaFoldDB" id="A0A8S1MII5"/>
<organism evidence="15 16">
    <name type="scientific">Paramecium primaurelia</name>
    <dbReference type="NCBI Taxonomy" id="5886"/>
    <lineage>
        <taxon>Eukaryota</taxon>
        <taxon>Sar</taxon>
        <taxon>Alveolata</taxon>
        <taxon>Ciliophora</taxon>
        <taxon>Intramacronucleata</taxon>
        <taxon>Oligohymenophorea</taxon>
        <taxon>Peniculida</taxon>
        <taxon>Parameciidae</taxon>
        <taxon>Paramecium</taxon>
    </lineage>
</organism>
<reference evidence="15" key="1">
    <citation type="submission" date="2021-01" db="EMBL/GenBank/DDBJ databases">
        <authorList>
            <consortium name="Genoscope - CEA"/>
            <person name="William W."/>
        </authorList>
    </citation>
    <scope>NUCLEOTIDE SEQUENCE</scope>
</reference>
<comment type="catalytic activity">
    <reaction evidence="13">
        <text>a di-trans,poly-cis-dolichyl phosphate + GDP-alpha-D-mannose = a di-trans,poly-cis-dolichyl beta-D-mannosyl phosphate + GDP</text>
        <dbReference type="Rhea" id="RHEA:21184"/>
        <dbReference type="Rhea" id="RHEA-COMP:19498"/>
        <dbReference type="Rhea" id="RHEA-COMP:19501"/>
        <dbReference type="ChEBI" id="CHEBI:57527"/>
        <dbReference type="ChEBI" id="CHEBI:57683"/>
        <dbReference type="ChEBI" id="CHEBI:58189"/>
        <dbReference type="ChEBI" id="CHEBI:58211"/>
    </reaction>
</comment>
<dbReference type="PANTHER" id="PTHR43398:SF1">
    <property type="entry name" value="DOLICHOL-PHOSPHATE MANNOSYLTRANSFERASE SUBUNIT 1"/>
    <property type="match status" value="1"/>
</dbReference>
<evidence type="ECO:0000313" key="15">
    <source>
        <dbReference type="EMBL" id="CAD8078271.1"/>
    </source>
</evidence>
<sequence length="236" mass="27191">MSKYSVILPTYNERENLPIITYLIFEMAKKNNLDFEIIIIEDNSPDGTLQVAQELKKVYGDKLIIHFREKKLGLGSAYMDGIKLCHGNFVVIMDADLSHHPKYLVDFIQKQKQTNCDIVTGSRYINKGGVMNWGFDRKLTSRGANFLASTMLGVKCSDLTGSFRLYKREVLEKVIKDVVSRGYAFQMEIIIRARQYGYTVEEVPIVFVERIFGESKLGASEFQIYLKGLWKLLWTF</sequence>
<name>A0A8S1MII5_PARPR</name>
<comment type="similarity">
    <text evidence="6 13">Belongs to the glycosyltransferase 2 family.</text>
</comment>
<dbReference type="CDD" id="cd06442">
    <property type="entry name" value="DPM1_like"/>
    <property type="match status" value="1"/>
</dbReference>
<evidence type="ECO:0000313" key="16">
    <source>
        <dbReference type="Proteomes" id="UP000688137"/>
    </source>
</evidence>
<keyword evidence="11" id="KW-0460">Magnesium</keyword>
<evidence type="ECO:0000256" key="4">
    <source>
        <dbReference type="ARBA" id="ARBA00004240"/>
    </source>
</evidence>
<evidence type="ECO:0000256" key="1">
    <source>
        <dbReference type="ARBA" id="ARBA00001913"/>
    </source>
</evidence>
<gene>
    <name evidence="15" type="ORF">PPRIM_AZ9-3.1.T0590250</name>
</gene>
<dbReference type="GO" id="GO:0046872">
    <property type="term" value="F:metal ion binding"/>
    <property type="evidence" value="ECO:0007669"/>
    <property type="project" value="UniProtKB-KW"/>
</dbReference>
<dbReference type="Pfam" id="PF00535">
    <property type="entry name" value="Glycos_transf_2"/>
    <property type="match status" value="1"/>
</dbReference>
<dbReference type="FunFam" id="3.90.550.10:FF:000036">
    <property type="entry name" value="Dolichol-phosphate mannosyltransferase subunit 1"/>
    <property type="match status" value="1"/>
</dbReference>
<dbReference type="PANTHER" id="PTHR43398">
    <property type="entry name" value="DOLICHOL-PHOSPHATE MANNOSYLTRANSFERASE SUBUNIT 1"/>
    <property type="match status" value="1"/>
</dbReference>
<evidence type="ECO:0000259" key="14">
    <source>
        <dbReference type="Pfam" id="PF00535"/>
    </source>
</evidence>
<comment type="caution">
    <text evidence="15">The sequence shown here is derived from an EMBL/GenBank/DDBJ whole genome shotgun (WGS) entry which is preliminary data.</text>
</comment>
<keyword evidence="8 13" id="KW-0808">Transferase</keyword>
<dbReference type="EC" id="2.4.1.83" evidence="13"/>
<dbReference type="GO" id="GO:0004582">
    <property type="term" value="F:dolichyl-phosphate beta-D-mannosyltransferase activity"/>
    <property type="evidence" value="ECO:0007669"/>
    <property type="project" value="UniProtKB-UniRule"/>
</dbReference>
<evidence type="ECO:0000256" key="6">
    <source>
        <dbReference type="ARBA" id="ARBA00006739"/>
    </source>
</evidence>
<dbReference type="GO" id="GO:0006506">
    <property type="term" value="P:GPI anchor biosynthetic process"/>
    <property type="evidence" value="ECO:0007669"/>
    <property type="project" value="TreeGrafter"/>
</dbReference>
<dbReference type="InterPro" id="IPR001173">
    <property type="entry name" value="Glyco_trans_2-like"/>
</dbReference>
<accession>A0A8S1MII5</accession>
<dbReference type="Proteomes" id="UP000688137">
    <property type="component" value="Unassembled WGS sequence"/>
</dbReference>
<evidence type="ECO:0000256" key="3">
    <source>
        <dbReference type="ARBA" id="ARBA00001946"/>
    </source>
</evidence>
<comment type="pathway">
    <text evidence="5 13">Protein modification; protein glycosylation.</text>
</comment>
<evidence type="ECO:0000256" key="7">
    <source>
        <dbReference type="ARBA" id="ARBA00022676"/>
    </source>
</evidence>
<dbReference type="InterPro" id="IPR039528">
    <property type="entry name" value="DPM1-like"/>
</dbReference>
<comment type="subcellular location">
    <subcellularLocation>
        <location evidence="4 13">Endoplasmic reticulum</location>
    </subcellularLocation>
</comment>
<dbReference type="GO" id="GO:0006720">
    <property type="term" value="P:isoprenoid metabolic process"/>
    <property type="evidence" value="ECO:0007669"/>
    <property type="project" value="UniProtKB-ARBA"/>
</dbReference>
<evidence type="ECO:0000256" key="12">
    <source>
        <dbReference type="ARBA" id="ARBA00023211"/>
    </source>
</evidence>
<comment type="subunit">
    <text evidence="13">Component of the dolichol-phosphate mannose (DPM) synthase complex.</text>
</comment>
<dbReference type="GO" id="GO:0006488">
    <property type="term" value="P:dolichol-linked oligosaccharide biosynthetic process"/>
    <property type="evidence" value="ECO:0007669"/>
    <property type="project" value="TreeGrafter"/>
</dbReference>
<feature type="domain" description="Glycosyltransferase 2-like" evidence="14">
    <location>
        <begin position="5"/>
        <end position="174"/>
    </location>
</feature>
<comment type="cofactor">
    <cofactor evidence="3">
        <name>Mg(2+)</name>
        <dbReference type="ChEBI" id="CHEBI:18420"/>
    </cofactor>
</comment>
<evidence type="ECO:0000256" key="2">
    <source>
        <dbReference type="ARBA" id="ARBA00001936"/>
    </source>
</evidence>
<evidence type="ECO:0000256" key="11">
    <source>
        <dbReference type="ARBA" id="ARBA00022842"/>
    </source>
</evidence>
<dbReference type="GO" id="GO:0005789">
    <property type="term" value="C:endoplasmic reticulum membrane"/>
    <property type="evidence" value="ECO:0007669"/>
    <property type="project" value="TreeGrafter"/>
</dbReference>